<dbReference type="InterPro" id="IPR036737">
    <property type="entry name" value="OmpA-like_sf"/>
</dbReference>
<sequence>MKKSIFLLMACALTALAVQAQVAQDSAKVYYRRGYSQVDPALRNNRAELDRFTEAIKRAAAHDAVEGIVIRSYASPDGTNRANERLARLRAENLKKYIVEATGVDGSLIEQHPDGIAWDGLRAMLEASVLEWKEEAIAILDTVPVFIYDERGIPIDGRNKRLMDLRGGRPYNYMLEVYFPDLRSSVAATLFIKEEKAEELKEEEKATPAPTPAVTEEKPVTTVEEEITPEPEETAEADTTSKPLPVPEEEEEEEEKPDFTPIIGIKTNLLYWATIMPDFHSYTFVPNLEVEWYFAKRWSLSAQGNFALWDYNGGDWFGVSSWSIEPRWWIWGDSKFRWIYLGVYGQVGDYDVQNDRVDRDGNTGKMWGAGLSVGAVIPFTQHWGCEIGIRAGYRNAIVRAYSYEAPDYFLDYQTTDNHWGVTGIKASIYYRIGKNNNK</sequence>
<dbReference type="Pfam" id="PF00691">
    <property type="entry name" value="OmpA"/>
    <property type="match status" value="1"/>
</dbReference>
<evidence type="ECO:0000256" key="2">
    <source>
        <dbReference type="SAM" id="SignalP"/>
    </source>
</evidence>
<name>A0A940DK42_9BACT</name>
<evidence type="ECO:0000313" key="4">
    <source>
        <dbReference type="EMBL" id="MBO8439137.1"/>
    </source>
</evidence>
<dbReference type="Pfam" id="PF12099">
    <property type="entry name" value="DUF3575"/>
    <property type="match status" value="1"/>
</dbReference>
<dbReference type="InterPro" id="IPR006665">
    <property type="entry name" value="OmpA-like"/>
</dbReference>
<dbReference type="InterPro" id="IPR021958">
    <property type="entry name" value="DUF3575"/>
</dbReference>
<evidence type="ECO:0000256" key="1">
    <source>
        <dbReference type="SAM" id="MobiDB-lite"/>
    </source>
</evidence>
<feature type="compositionally biased region" description="Basic and acidic residues" evidence="1">
    <location>
        <begin position="197"/>
        <end position="206"/>
    </location>
</feature>
<dbReference type="Proteomes" id="UP000712007">
    <property type="component" value="Unassembled WGS sequence"/>
</dbReference>
<dbReference type="Gene3D" id="3.30.1330.60">
    <property type="entry name" value="OmpA-like domain"/>
    <property type="match status" value="1"/>
</dbReference>
<feature type="compositionally biased region" description="Acidic residues" evidence="1">
    <location>
        <begin position="223"/>
        <end position="236"/>
    </location>
</feature>
<keyword evidence="2" id="KW-0732">Signal</keyword>
<feature type="chain" id="PRO_5037095711" evidence="2">
    <location>
        <begin position="21"/>
        <end position="438"/>
    </location>
</feature>
<proteinExistence type="predicted"/>
<comment type="caution">
    <text evidence="4">The sequence shown here is derived from an EMBL/GenBank/DDBJ whole genome shotgun (WGS) entry which is preliminary data.</text>
</comment>
<protein>
    <submittedName>
        <fullName evidence="4">DUF3575 domain-containing protein</fullName>
    </submittedName>
</protein>
<reference evidence="4" key="1">
    <citation type="submission" date="2020-10" db="EMBL/GenBank/DDBJ databases">
        <authorList>
            <person name="Gilroy R."/>
        </authorList>
    </citation>
    <scope>NUCLEOTIDE SEQUENCE</scope>
    <source>
        <strain evidence="4">3924</strain>
    </source>
</reference>
<gene>
    <name evidence="4" type="ORF">IAC51_00625</name>
</gene>
<organism evidence="4 5">
    <name type="scientific">Candidatus Aphodosoma intestinipullorum</name>
    <dbReference type="NCBI Taxonomy" id="2840674"/>
    <lineage>
        <taxon>Bacteria</taxon>
        <taxon>Pseudomonadati</taxon>
        <taxon>Bacteroidota</taxon>
        <taxon>Bacteroidia</taxon>
        <taxon>Bacteroidales</taxon>
        <taxon>Candidatus Aphodosoma</taxon>
    </lineage>
</organism>
<feature type="signal peptide" evidence="2">
    <location>
        <begin position="1"/>
        <end position="20"/>
    </location>
</feature>
<dbReference type="SUPFAM" id="SSF103088">
    <property type="entry name" value="OmpA-like"/>
    <property type="match status" value="1"/>
</dbReference>
<feature type="domain" description="OmpA-like" evidence="3">
    <location>
        <begin position="31"/>
        <end position="109"/>
    </location>
</feature>
<reference evidence="4" key="2">
    <citation type="journal article" date="2021" name="PeerJ">
        <title>Extensive microbial diversity within the chicken gut microbiome revealed by metagenomics and culture.</title>
        <authorList>
            <person name="Gilroy R."/>
            <person name="Ravi A."/>
            <person name="Getino M."/>
            <person name="Pursley I."/>
            <person name="Horton D.L."/>
            <person name="Alikhan N.F."/>
            <person name="Baker D."/>
            <person name="Gharbi K."/>
            <person name="Hall N."/>
            <person name="Watson M."/>
            <person name="Adriaenssens E.M."/>
            <person name="Foster-Nyarko E."/>
            <person name="Jarju S."/>
            <person name="Secka A."/>
            <person name="Antonio M."/>
            <person name="Oren A."/>
            <person name="Chaudhuri R.R."/>
            <person name="La Ragione R."/>
            <person name="Hildebrand F."/>
            <person name="Pallen M.J."/>
        </authorList>
    </citation>
    <scope>NUCLEOTIDE SEQUENCE</scope>
    <source>
        <strain evidence="4">3924</strain>
    </source>
</reference>
<evidence type="ECO:0000313" key="5">
    <source>
        <dbReference type="Proteomes" id="UP000712007"/>
    </source>
</evidence>
<dbReference type="AlphaFoldDB" id="A0A940DK42"/>
<evidence type="ECO:0000259" key="3">
    <source>
        <dbReference type="Pfam" id="PF00691"/>
    </source>
</evidence>
<feature type="region of interest" description="Disordered" evidence="1">
    <location>
        <begin position="197"/>
        <end position="257"/>
    </location>
</feature>
<accession>A0A940DK42</accession>
<feature type="compositionally biased region" description="Acidic residues" evidence="1">
    <location>
        <begin position="247"/>
        <end position="256"/>
    </location>
</feature>
<dbReference type="EMBL" id="JADIMV010000013">
    <property type="protein sequence ID" value="MBO8439137.1"/>
    <property type="molecule type" value="Genomic_DNA"/>
</dbReference>